<comment type="function">
    <text evidence="5">DNA-dependent RNA polymerase catalyzes the transcription of DNA into RNA using the four ribonucleoside triphosphates as substrates.</text>
</comment>
<comment type="similarity">
    <text evidence="5">Belongs to the RNA polymerase beta' chain family.</text>
</comment>
<feature type="non-terminal residue" evidence="7">
    <location>
        <position position="1"/>
    </location>
</feature>
<sequence length="306" mass="33969">GEEAGATLAGCGAQPTKFSTLGLSIMMAYSQEVRDREGGERFAAKEALSAAEVYDVLSKTPIEDIRFLGFDGVHVHPRSFVMHALPVVPPCVRPCVVMGSKMPAHDDLTNKLVEIVELNQQVKKLKAENRLTFEMTAVEQLQWSVATYMHNDLGSDVPQAEIRNSQRPLKAIAQRLKGKEGRLRQNLMGKRVDFCGRTVITGDPTIAIDEVGIPFSVASNLTFPERVTKFNMGRLQDCVRNGPAKYPGANYIEAGDIKFDLQVTDPKSFVLNPGNIVHRHVRDGDYVLFNRQPSLHKMSLMGHRLK</sequence>
<keyword evidence="3 5" id="KW-0548">Nucleotidyltransferase</keyword>
<dbReference type="Pfam" id="PF00623">
    <property type="entry name" value="RNA_pol_Rpb1_2"/>
    <property type="match status" value="1"/>
</dbReference>
<accession>A0A9K3D4K4</accession>
<dbReference type="PANTHER" id="PTHR19376:SF37">
    <property type="entry name" value="DNA-DIRECTED RNA POLYMERASE II SUBUNIT RPB1"/>
    <property type="match status" value="1"/>
</dbReference>
<evidence type="ECO:0000256" key="4">
    <source>
        <dbReference type="ARBA" id="ARBA00023163"/>
    </source>
</evidence>
<name>A0A9K3D4K4_9EUKA</name>
<dbReference type="Pfam" id="PF04997">
    <property type="entry name" value="RNA_pol_Rpb1_1"/>
    <property type="match status" value="1"/>
</dbReference>
<reference evidence="7 8" key="1">
    <citation type="journal article" date="2018" name="PLoS ONE">
        <title>The draft genome of Kipferlia bialata reveals reductive genome evolution in fornicate parasites.</title>
        <authorList>
            <person name="Tanifuji G."/>
            <person name="Takabayashi S."/>
            <person name="Kume K."/>
            <person name="Takagi M."/>
            <person name="Nakayama T."/>
            <person name="Kamikawa R."/>
            <person name="Inagaki Y."/>
            <person name="Hashimoto T."/>
        </authorList>
    </citation>
    <scope>NUCLEOTIDE SEQUENCE [LARGE SCALE GENOMIC DNA]</scope>
    <source>
        <strain evidence="7">NY0173</strain>
    </source>
</reference>
<dbReference type="OrthoDB" id="3236127at2759"/>
<organism evidence="7 8">
    <name type="scientific">Kipferlia bialata</name>
    <dbReference type="NCBI Taxonomy" id="797122"/>
    <lineage>
        <taxon>Eukaryota</taxon>
        <taxon>Metamonada</taxon>
        <taxon>Carpediemonas-like organisms</taxon>
        <taxon>Kipferlia</taxon>
    </lineage>
</organism>
<comment type="caution">
    <text evidence="7">The sequence shown here is derived from an EMBL/GenBank/DDBJ whole genome shotgun (WGS) entry which is preliminary data.</text>
</comment>
<dbReference type="InterPro" id="IPR045867">
    <property type="entry name" value="DNA-dir_RpoC_beta_prime"/>
</dbReference>
<dbReference type="SUPFAM" id="SSF64484">
    <property type="entry name" value="beta and beta-prime subunits of DNA dependent RNA-polymerase"/>
    <property type="match status" value="1"/>
</dbReference>
<dbReference type="GO" id="GO:0006351">
    <property type="term" value="P:DNA-templated transcription"/>
    <property type="evidence" value="ECO:0007669"/>
    <property type="project" value="InterPro"/>
</dbReference>
<dbReference type="InterPro" id="IPR000722">
    <property type="entry name" value="RNA_pol_asu"/>
</dbReference>
<dbReference type="Proteomes" id="UP000265618">
    <property type="component" value="Unassembled WGS sequence"/>
</dbReference>
<dbReference type="GO" id="GO:0003677">
    <property type="term" value="F:DNA binding"/>
    <property type="evidence" value="ECO:0007669"/>
    <property type="project" value="InterPro"/>
</dbReference>
<comment type="catalytic activity">
    <reaction evidence="5">
        <text>RNA(n) + a ribonucleoside 5'-triphosphate = RNA(n+1) + diphosphate</text>
        <dbReference type="Rhea" id="RHEA:21248"/>
        <dbReference type="Rhea" id="RHEA-COMP:14527"/>
        <dbReference type="Rhea" id="RHEA-COMP:17342"/>
        <dbReference type="ChEBI" id="CHEBI:33019"/>
        <dbReference type="ChEBI" id="CHEBI:61557"/>
        <dbReference type="ChEBI" id="CHEBI:140395"/>
        <dbReference type="EC" id="2.7.7.6"/>
    </reaction>
</comment>
<proteinExistence type="inferred from homology"/>
<feature type="domain" description="RNA polymerase N-terminal" evidence="6">
    <location>
        <begin position="78"/>
        <end position="306"/>
    </location>
</feature>
<keyword evidence="1 5" id="KW-0240">DNA-directed RNA polymerase</keyword>
<evidence type="ECO:0000256" key="2">
    <source>
        <dbReference type="ARBA" id="ARBA00022679"/>
    </source>
</evidence>
<feature type="non-terminal residue" evidence="7">
    <location>
        <position position="306"/>
    </location>
</feature>
<dbReference type="InterPro" id="IPR007080">
    <property type="entry name" value="RNA_pol_Rpb1_1"/>
</dbReference>
<dbReference type="EMBL" id="BDIP01004137">
    <property type="protein sequence ID" value="GIQ88517.1"/>
    <property type="molecule type" value="Genomic_DNA"/>
</dbReference>
<keyword evidence="2 5" id="KW-0808">Transferase</keyword>
<keyword evidence="8" id="KW-1185">Reference proteome</keyword>
<gene>
    <name evidence="7" type="ORF">KIPB_010784</name>
</gene>
<evidence type="ECO:0000313" key="7">
    <source>
        <dbReference type="EMBL" id="GIQ88517.1"/>
    </source>
</evidence>
<protein>
    <recommendedName>
        <fullName evidence="5">DNA-directed RNA polymerase subunit</fullName>
        <ecNumber evidence="5">2.7.7.6</ecNumber>
    </recommendedName>
</protein>
<evidence type="ECO:0000256" key="3">
    <source>
        <dbReference type="ARBA" id="ARBA00022695"/>
    </source>
</evidence>
<evidence type="ECO:0000256" key="5">
    <source>
        <dbReference type="RuleBase" id="RU004279"/>
    </source>
</evidence>
<dbReference type="GO" id="GO:0005665">
    <property type="term" value="C:RNA polymerase II, core complex"/>
    <property type="evidence" value="ECO:0007669"/>
    <property type="project" value="TreeGrafter"/>
</dbReference>
<dbReference type="AlphaFoldDB" id="A0A9K3D4K4"/>
<dbReference type="GO" id="GO:0003899">
    <property type="term" value="F:DNA-directed RNA polymerase activity"/>
    <property type="evidence" value="ECO:0007669"/>
    <property type="project" value="UniProtKB-EC"/>
</dbReference>
<dbReference type="InterPro" id="IPR006592">
    <property type="entry name" value="RNA_pol_N"/>
</dbReference>
<dbReference type="Gene3D" id="3.30.1490.180">
    <property type="entry name" value="RNA polymerase ii"/>
    <property type="match status" value="1"/>
</dbReference>
<dbReference type="Gene3D" id="2.40.40.20">
    <property type="match status" value="1"/>
</dbReference>
<evidence type="ECO:0000256" key="1">
    <source>
        <dbReference type="ARBA" id="ARBA00022478"/>
    </source>
</evidence>
<evidence type="ECO:0000259" key="6">
    <source>
        <dbReference type="SMART" id="SM00663"/>
    </source>
</evidence>
<keyword evidence="4 5" id="KW-0804">Transcription</keyword>
<dbReference type="EC" id="2.7.7.6" evidence="5"/>
<dbReference type="PANTHER" id="PTHR19376">
    <property type="entry name" value="DNA-DIRECTED RNA POLYMERASE"/>
    <property type="match status" value="1"/>
</dbReference>
<evidence type="ECO:0000313" key="8">
    <source>
        <dbReference type="Proteomes" id="UP000265618"/>
    </source>
</evidence>
<dbReference type="SMART" id="SM00663">
    <property type="entry name" value="RPOLA_N"/>
    <property type="match status" value="1"/>
</dbReference>